<keyword evidence="6 8" id="KW-0472">Membrane</keyword>
<dbReference type="NCBIfam" id="TIGR00836">
    <property type="entry name" value="amt"/>
    <property type="match status" value="1"/>
</dbReference>
<feature type="transmembrane region" description="Helical" evidence="8">
    <location>
        <begin position="56"/>
        <end position="80"/>
    </location>
</feature>
<comment type="similarity">
    <text evidence="2 8">Belongs to the ammonia transporter channel (TC 1.A.11.2) family.</text>
</comment>
<dbReference type="InterPro" id="IPR018047">
    <property type="entry name" value="Ammonium_transpt_CS"/>
</dbReference>
<dbReference type="InterPro" id="IPR029020">
    <property type="entry name" value="Ammonium/urea_transptr"/>
</dbReference>
<dbReference type="AlphaFoldDB" id="A0A1L7AAW2"/>
<evidence type="ECO:0000256" key="4">
    <source>
        <dbReference type="ARBA" id="ARBA00022692"/>
    </source>
</evidence>
<feature type="transmembrane region" description="Helical" evidence="8">
    <location>
        <begin position="155"/>
        <end position="176"/>
    </location>
</feature>
<dbReference type="EMBL" id="CP015583">
    <property type="protein sequence ID" value="APT55957.1"/>
    <property type="molecule type" value="Genomic_DNA"/>
</dbReference>
<evidence type="ECO:0000256" key="2">
    <source>
        <dbReference type="ARBA" id="ARBA00005887"/>
    </source>
</evidence>
<evidence type="ECO:0000256" key="3">
    <source>
        <dbReference type="ARBA" id="ARBA00022448"/>
    </source>
</evidence>
<keyword evidence="9" id="KW-0732">Signal</keyword>
<feature type="transmembrane region" description="Helical" evidence="8">
    <location>
        <begin position="339"/>
        <end position="359"/>
    </location>
</feature>
<evidence type="ECO:0000256" key="7">
    <source>
        <dbReference type="ARBA" id="ARBA00023177"/>
    </source>
</evidence>
<proteinExistence type="inferred from homology"/>
<organism evidence="11 12">
    <name type="scientific">Roseomonas gilardii</name>
    <dbReference type="NCBI Taxonomy" id="257708"/>
    <lineage>
        <taxon>Bacteria</taxon>
        <taxon>Pseudomonadati</taxon>
        <taxon>Pseudomonadota</taxon>
        <taxon>Alphaproteobacteria</taxon>
        <taxon>Acetobacterales</taxon>
        <taxon>Roseomonadaceae</taxon>
        <taxon>Roseomonas</taxon>
    </lineage>
</organism>
<evidence type="ECO:0000256" key="8">
    <source>
        <dbReference type="RuleBase" id="RU362002"/>
    </source>
</evidence>
<feature type="transmembrane region" description="Helical" evidence="8">
    <location>
        <begin position="183"/>
        <end position="204"/>
    </location>
</feature>
<feature type="chain" id="PRO_5013290116" description="Ammonium transporter" evidence="9">
    <location>
        <begin position="33"/>
        <end position="463"/>
    </location>
</feature>
<evidence type="ECO:0000313" key="11">
    <source>
        <dbReference type="EMBL" id="APT55957.1"/>
    </source>
</evidence>
<dbReference type="Pfam" id="PF00909">
    <property type="entry name" value="Ammonium_transp"/>
    <property type="match status" value="1"/>
</dbReference>
<keyword evidence="4 8" id="KW-0812">Transmembrane</keyword>
<dbReference type="SUPFAM" id="SSF111352">
    <property type="entry name" value="Ammonium transporter"/>
    <property type="match status" value="1"/>
</dbReference>
<evidence type="ECO:0000256" key="9">
    <source>
        <dbReference type="SAM" id="SignalP"/>
    </source>
</evidence>
<dbReference type="Gene3D" id="1.10.3430.10">
    <property type="entry name" value="Ammonium transporter AmtB like domains"/>
    <property type="match status" value="1"/>
</dbReference>
<dbReference type="GO" id="GO:0005886">
    <property type="term" value="C:plasma membrane"/>
    <property type="evidence" value="ECO:0007669"/>
    <property type="project" value="UniProtKB-SubCell"/>
</dbReference>
<reference evidence="11 12" key="1">
    <citation type="submission" date="2016-05" db="EMBL/GenBank/DDBJ databases">
        <title>Complete Genome and Methylome Analysis of Psychrotrophic Bacterial Isolates from Antarctic Lake Untersee.</title>
        <authorList>
            <person name="Fomenkov A."/>
            <person name="Akimov V.N."/>
            <person name="Vasilyeva L.V."/>
            <person name="Andersen D."/>
            <person name="Vincze T."/>
            <person name="Roberts R.J."/>
        </authorList>
    </citation>
    <scope>NUCLEOTIDE SEQUENCE [LARGE SCALE GENOMIC DNA]</scope>
    <source>
        <strain evidence="11 12">U14-5</strain>
    </source>
</reference>
<feature type="signal peptide" evidence="9">
    <location>
        <begin position="1"/>
        <end position="32"/>
    </location>
</feature>
<dbReference type="GO" id="GO:0008519">
    <property type="term" value="F:ammonium channel activity"/>
    <property type="evidence" value="ECO:0007669"/>
    <property type="project" value="InterPro"/>
</dbReference>
<feature type="transmembrane region" description="Helical" evidence="8">
    <location>
        <begin position="284"/>
        <end position="303"/>
    </location>
</feature>
<evidence type="ECO:0000313" key="12">
    <source>
        <dbReference type="Proteomes" id="UP000185494"/>
    </source>
</evidence>
<gene>
    <name evidence="11" type="ORF">RGI145_01350</name>
</gene>
<dbReference type="PROSITE" id="PS01219">
    <property type="entry name" value="AMMONIUM_TRANSP"/>
    <property type="match status" value="1"/>
</dbReference>
<evidence type="ECO:0000256" key="5">
    <source>
        <dbReference type="ARBA" id="ARBA00022989"/>
    </source>
</evidence>
<keyword evidence="5 8" id="KW-1133">Transmembrane helix</keyword>
<dbReference type="STRING" id="257708.RGI145_01350"/>
<comment type="subcellular location">
    <subcellularLocation>
        <location evidence="8">Cell membrane</location>
        <topology evidence="8">Multi-pass membrane protein</topology>
    </subcellularLocation>
    <subcellularLocation>
        <location evidence="1">Membrane</location>
        <topology evidence="1">Multi-pass membrane protein</topology>
    </subcellularLocation>
</comment>
<name>A0A1L7AAW2_9PROT</name>
<feature type="domain" description="Ammonium transporter AmtB-like" evidence="10">
    <location>
        <begin position="55"/>
        <end position="460"/>
    </location>
</feature>
<dbReference type="Proteomes" id="UP000185494">
    <property type="component" value="Chromosome 1"/>
</dbReference>
<dbReference type="InterPro" id="IPR024041">
    <property type="entry name" value="NH4_transpt_AmtB-like_dom"/>
</dbReference>
<dbReference type="PANTHER" id="PTHR43029:SF10">
    <property type="entry name" value="AMMONIUM TRANSPORTER MEP2"/>
    <property type="match status" value="1"/>
</dbReference>
<evidence type="ECO:0000259" key="10">
    <source>
        <dbReference type="Pfam" id="PF00909"/>
    </source>
</evidence>
<feature type="transmembrane region" description="Helical" evidence="8">
    <location>
        <begin position="371"/>
        <end position="391"/>
    </location>
</feature>
<keyword evidence="7 8" id="KW-0924">Ammonia transport</keyword>
<evidence type="ECO:0000256" key="1">
    <source>
        <dbReference type="ARBA" id="ARBA00004141"/>
    </source>
</evidence>
<feature type="transmembrane region" description="Helical" evidence="8">
    <location>
        <begin position="411"/>
        <end position="433"/>
    </location>
</feature>
<dbReference type="PANTHER" id="PTHR43029">
    <property type="entry name" value="AMMONIUM TRANSPORTER MEP2"/>
    <property type="match status" value="1"/>
</dbReference>
<dbReference type="KEGG" id="rgi:RGI145_01350"/>
<accession>A0A1L7AAW2</accession>
<evidence type="ECO:0000256" key="6">
    <source>
        <dbReference type="ARBA" id="ARBA00023136"/>
    </source>
</evidence>
<sequence length="463" mass="48052">MMSELMKTRARRAAGCALAALPVLMLALPVLAQTTPAAPEAVPVAPSTPDTGDTAWMLTSTALVLMMTIPGLALFYAGMVRKKNVLATMMQSFSVAALATIVWMVAGYSIAFGEGNAYVGDLSKLLLNGVAENWNAPFTLGSGDGAVAFTIPETVFLTFQMTFAIITPALISGAYADRMKFSAMVAFTILWLLVVYCPIAHWVWHPNGWIFALGALDFAGGTVVHINAGVAGLVCAVVLGKRVGLGHDNMSPFNLGLAVIGASLLWVGWFGFNAGSAGAAGGRAGMAMLVTQVAAAAATLAWVFVEWAVKGKPSVLGAISGAVAGLVAITPAAGFVLPVPALVIGVVAGLTGFWGATALKHWCGYDDSLDAFGVHGLCGIVGALLTGFFAYGPLSATTAAPDGTAGSMAQFMIQLYAVLSTFIYTGVMTWIILKIVDVVIGLRVTTEEEREGLDIVLHGERLE</sequence>
<feature type="transmembrane region" description="Helical" evidence="8">
    <location>
        <begin position="92"/>
        <end position="112"/>
    </location>
</feature>
<feature type="transmembrane region" description="Helical" evidence="8">
    <location>
        <begin position="210"/>
        <end position="240"/>
    </location>
</feature>
<keyword evidence="3 8" id="KW-0813">Transport</keyword>
<feature type="transmembrane region" description="Helical" evidence="8">
    <location>
        <begin position="315"/>
        <end position="333"/>
    </location>
</feature>
<protein>
    <recommendedName>
        <fullName evidence="8">Ammonium transporter</fullName>
    </recommendedName>
</protein>
<dbReference type="eggNOG" id="COG0004">
    <property type="taxonomic scope" value="Bacteria"/>
</dbReference>
<feature type="transmembrane region" description="Helical" evidence="8">
    <location>
        <begin position="252"/>
        <end position="272"/>
    </location>
</feature>
<dbReference type="InterPro" id="IPR001905">
    <property type="entry name" value="Ammonium_transpt"/>
</dbReference>